<reference evidence="14" key="1">
    <citation type="submission" date="2010-07" db="EMBL/GenBank/DDBJ databases">
        <title>The genome sequence of Gaeumannomyces graminis var. tritici strain R3-111a-1.</title>
        <authorList>
            <consortium name="The Broad Institute Genome Sequencing Platform"/>
            <person name="Ma L.-J."/>
            <person name="Dead R."/>
            <person name="Young S."/>
            <person name="Zeng Q."/>
            <person name="Koehrsen M."/>
            <person name="Alvarado L."/>
            <person name="Berlin A."/>
            <person name="Chapman S.B."/>
            <person name="Chen Z."/>
            <person name="Freedman E."/>
            <person name="Gellesch M."/>
            <person name="Goldberg J."/>
            <person name="Griggs A."/>
            <person name="Gujja S."/>
            <person name="Heilman E.R."/>
            <person name="Heiman D."/>
            <person name="Hepburn T."/>
            <person name="Howarth C."/>
            <person name="Jen D."/>
            <person name="Larson L."/>
            <person name="Mehta T."/>
            <person name="Neiman D."/>
            <person name="Pearson M."/>
            <person name="Roberts A."/>
            <person name="Saif S."/>
            <person name="Shea T."/>
            <person name="Shenoy N."/>
            <person name="Sisk P."/>
            <person name="Stolte C."/>
            <person name="Sykes S."/>
            <person name="Walk T."/>
            <person name="White J."/>
            <person name="Yandava C."/>
            <person name="Haas B."/>
            <person name="Nusbaum C."/>
            <person name="Birren B."/>
        </authorList>
    </citation>
    <scope>NUCLEOTIDE SEQUENCE [LARGE SCALE GENOMIC DNA]</scope>
    <source>
        <strain evidence="14">R3-111a-1</strain>
    </source>
</reference>
<evidence type="ECO:0000256" key="7">
    <source>
        <dbReference type="PIRNR" id="PIRNR037125"/>
    </source>
</evidence>
<keyword evidence="5 7" id="KW-0862">Zinc</keyword>
<keyword evidence="4" id="KW-0378">Hydrolase</keyword>
<dbReference type="OrthoDB" id="446759at2759"/>
<feature type="region of interest" description="Disordered" evidence="9">
    <location>
        <begin position="213"/>
        <end position="285"/>
    </location>
</feature>
<feature type="compositionally biased region" description="Acidic residues" evidence="9">
    <location>
        <begin position="252"/>
        <end position="265"/>
    </location>
</feature>
<dbReference type="GO" id="GO:0046872">
    <property type="term" value="F:metal ion binding"/>
    <property type="evidence" value="ECO:0007669"/>
    <property type="project" value="UniProtKB-UniRule"/>
</dbReference>
<feature type="region of interest" description="Disordered" evidence="9">
    <location>
        <begin position="1"/>
        <end position="41"/>
    </location>
</feature>
<evidence type="ECO:0000256" key="6">
    <source>
        <dbReference type="ARBA" id="ARBA00023242"/>
    </source>
</evidence>
<feature type="compositionally biased region" description="Pro residues" evidence="9">
    <location>
        <begin position="10"/>
        <end position="23"/>
    </location>
</feature>
<evidence type="ECO:0000259" key="10">
    <source>
        <dbReference type="Pfam" id="PF08772"/>
    </source>
</evidence>
<dbReference type="GO" id="GO:0030688">
    <property type="term" value="C:preribosome, small subunit precursor"/>
    <property type="evidence" value="ECO:0007669"/>
    <property type="project" value="TreeGrafter"/>
</dbReference>
<dbReference type="EnsemblFungi" id="EJT76186">
    <property type="protein sequence ID" value="EJT76186"/>
    <property type="gene ID" value="GGTG_06108"/>
</dbReference>
<dbReference type="InterPro" id="IPR039907">
    <property type="entry name" value="NOB1"/>
</dbReference>
<name>J3NXV3_GAET3</name>
<evidence type="ECO:0000313" key="12">
    <source>
        <dbReference type="EMBL" id="EJT76186.1"/>
    </source>
</evidence>
<organism evidence="12">
    <name type="scientific">Gaeumannomyces tritici (strain R3-111a-1)</name>
    <name type="common">Wheat and barley take-all root rot fungus</name>
    <name type="synonym">Gaeumannomyces graminis var. tritici</name>
    <dbReference type="NCBI Taxonomy" id="644352"/>
    <lineage>
        <taxon>Eukaryota</taxon>
        <taxon>Fungi</taxon>
        <taxon>Dikarya</taxon>
        <taxon>Ascomycota</taxon>
        <taxon>Pezizomycotina</taxon>
        <taxon>Sordariomycetes</taxon>
        <taxon>Sordariomycetidae</taxon>
        <taxon>Magnaporthales</taxon>
        <taxon>Magnaporthaceae</taxon>
        <taxon>Gaeumannomyces</taxon>
    </lineage>
</organism>
<dbReference type="VEuPathDB" id="FungiDB:GGTG_06108"/>
<reference evidence="13" key="4">
    <citation type="journal article" date="2015" name="G3 (Bethesda)">
        <title>Genome sequences of three phytopathogenic species of the Magnaporthaceae family of fungi.</title>
        <authorList>
            <person name="Okagaki L.H."/>
            <person name="Nunes C.C."/>
            <person name="Sailsbery J."/>
            <person name="Clay B."/>
            <person name="Brown D."/>
            <person name="John T."/>
            <person name="Oh Y."/>
            <person name="Young N."/>
            <person name="Fitzgerald M."/>
            <person name="Haas B.J."/>
            <person name="Zeng Q."/>
            <person name="Young S."/>
            <person name="Adiconis X."/>
            <person name="Fan L."/>
            <person name="Levin J.Z."/>
            <person name="Mitchell T.K."/>
            <person name="Okubara P.A."/>
            <person name="Farman M.L."/>
            <person name="Kohn L.M."/>
            <person name="Birren B."/>
            <person name="Ma L.-J."/>
            <person name="Dean R.A."/>
        </authorList>
    </citation>
    <scope>NUCLEOTIDE SEQUENCE</scope>
    <source>
        <strain evidence="13">R3-111a-1</strain>
    </source>
</reference>
<dbReference type="GO" id="GO:0016787">
    <property type="term" value="F:hydrolase activity"/>
    <property type="evidence" value="ECO:0007669"/>
    <property type="project" value="UniProtKB-KW"/>
</dbReference>
<dbReference type="STRING" id="644352.J3NXV3"/>
<feature type="region of interest" description="Disordered" evidence="9">
    <location>
        <begin position="145"/>
        <end position="164"/>
    </location>
</feature>
<comment type="subcellular location">
    <subcellularLocation>
        <location evidence="7">Nucleus</location>
        <location evidence="7">Nucleolus</location>
    </subcellularLocation>
</comment>
<evidence type="ECO:0000256" key="5">
    <source>
        <dbReference type="ARBA" id="ARBA00022833"/>
    </source>
</evidence>
<sequence>MATSSSLPQPEVPPAGPAPPPVSDAPVASAPALSASTPPKPIHSLVLDTGPLIKGDPAISTLIAQAEELYTIPAVLDEIKDEQTRSRINTTLLPFLKLRSPRPGSIKFVSDFARRTGDLEVLSRPDIHLIALTYELEIERNGGDWRLRNEPNQKRVNGSPPKRDEAIADVIPSEAEAPAAALPEVTSEEPGEAEQGDATGDVTVDAAREEHSAVLVEPGEAPKSSSEPVTEELQDPESEADQQGEEAKGETLTEEEEQISDDGDGEWITPSNIKKHQAKDNRTPVPQPIQRVLQACILTSDFAMQNVAMRINLNVVSPTLARITQLKSWVLRCHGCFAVTRKMDKQFCPSCGQATLTRVSSSTDSSGNFKVHLKRNFQWNNRGNVFSIPKPVHGNANGKKSAGAAAQGGGKNGWGRDLILAEDQKEYQRKADEDRRARVRDLMDEDYLPGILTGDRVGGNGKIKVGAGRNVNGKKRR</sequence>
<feature type="domain" description="Nin one binding (NOB1) Zn-ribbon-like" evidence="10">
    <location>
        <begin position="323"/>
        <end position="394"/>
    </location>
</feature>
<dbReference type="GO" id="GO:0005730">
    <property type="term" value="C:nucleolus"/>
    <property type="evidence" value="ECO:0007669"/>
    <property type="project" value="UniProtKB-SubCell"/>
</dbReference>
<feature type="binding site" evidence="8">
    <location>
        <position position="336"/>
    </location>
    <ligand>
        <name>Zn(2+)</name>
        <dbReference type="ChEBI" id="CHEBI:29105"/>
    </ligand>
</feature>
<dbReference type="AlphaFoldDB" id="J3NXV3"/>
<comment type="function">
    <text evidence="7">Required for the synthesis of 40S ribosome subunits. Has a role in processing 20S pre-rRNA into the mature 18S rRNA, where it is required for cleavage at the 3' end of the mature 18S rRNA (D-site). Accompanies the 20S pre-rRNA from the nucleus to the cytoplasm.</text>
</comment>
<evidence type="ECO:0000256" key="4">
    <source>
        <dbReference type="ARBA" id="ARBA00022801"/>
    </source>
</evidence>
<proteinExistence type="inferred from homology"/>
<keyword evidence="6 7" id="KW-0539">Nucleus</keyword>
<dbReference type="InterPro" id="IPR036283">
    <property type="entry name" value="NOB1_Zf-like_sf"/>
</dbReference>
<feature type="region of interest" description="Disordered" evidence="9">
    <location>
        <begin position="452"/>
        <end position="477"/>
    </location>
</feature>
<gene>
    <name evidence="13" type="primary">20346566</name>
    <name evidence="12" type="ORF">GGTG_06108</name>
</gene>
<dbReference type="HOGENOM" id="CLU_024666_2_0_1"/>
<dbReference type="GO" id="GO:0004521">
    <property type="term" value="F:RNA endonuclease activity"/>
    <property type="evidence" value="ECO:0007669"/>
    <property type="project" value="UniProtKB-UniRule"/>
</dbReference>
<keyword evidence="12" id="KW-0255">Endonuclease</keyword>
<dbReference type="FunCoup" id="J3NXV3">
    <property type="interactions" value="1002"/>
</dbReference>
<accession>J3NXV3</accession>
<feature type="compositionally biased region" description="Acidic residues" evidence="9">
    <location>
        <begin position="186"/>
        <end position="195"/>
    </location>
</feature>
<dbReference type="EMBL" id="GL385397">
    <property type="protein sequence ID" value="EJT76186.1"/>
    <property type="molecule type" value="Genomic_DNA"/>
</dbReference>
<dbReference type="PIRSF" id="PIRSF037125">
    <property type="entry name" value="D-site_20S_pre-rRNA_nuclease"/>
    <property type="match status" value="1"/>
</dbReference>
<dbReference type="InterPro" id="IPR017117">
    <property type="entry name" value="Nob1_euk"/>
</dbReference>
<dbReference type="InterPro" id="IPR033411">
    <property type="entry name" value="Ribonuclease_PIN"/>
</dbReference>
<evidence type="ECO:0000256" key="1">
    <source>
        <dbReference type="ARBA" id="ARBA00005858"/>
    </source>
</evidence>
<feature type="binding site" evidence="8">
    <location>
        <position position="348"/>
    </location>
    <ligand>
        <name>Zn(2+)</name>
        <dbReference type="ChEBI" id="CHEBI:29105"/>
    </ligand>
</feature>
<dbReference type="FunFam" id="3.40.50.1010:FF:000020">
    <property type="entry name" value="20S-pre-rRNA D-site endonuclease NOB1"/>
    <property type="match status" value="1"/>
</dbReference>
<evidence type="ECO:0000256" key="9">
    <source>
        <dbReference type="SAM" id="MobiDB-lite"/>
    </source>
</evidence>
<dbReference type="CDD" id="cd09876">
    <property type="entry name" value="PIN_Nob1-like"/>
    <property type="match status" value="1"/>
</dbReference>
<evidence type="ECO:0000313" key="13">
    <source>
        <dbReference type="EnsemblFungi" id="EJT76186"/>
    </source>
</evidence>
<feature type="compositionally biased region" description="Low complexity" evidence="9">
    <location>
        <begin position="24"/>
        <end position="37"/>
    </location>
</feature>
<reference evidence="12" key="3">
    <citation type="submission" date="2010-09" db="EMBL/GenBank/DDBJ databases">
        <title>Annotation of Gaeumannomyces graminis var. tritici R3-111a-1.</title>
        <authorList>
            <consortium name="The Broad Institute Genome Sequencing Platform"/>
            <person name="Ma L.-J."/>
            <person name="Dead R."/>
            <person name="Young S.K."/>
            <person name="Zeng Q."/>
            <person name="Gargeya S."/>
            <person name="Fitzgerald M."/>
            <person name="Haas B."/>
            <person name="Abouelleil A."/>
            <person name="Alvarado L."/>
            <person name="Arachchi H.M."/>
            <person name="Berlin A."/>
            <person name="Brown A."/>
            <person name="Chapman S.B."/>
            <person name="Chen Z."/>
            <person name="Dunbar C."/>
            <person name="Freedman E."/>
            <person name="Gearin G."/>
            <person name="Gellesch M."/>
            <person name="Goldberg J."/>
            <person name="Griggs A."/>
            <person name="Gujja S."/>
            <person name="Heiman D."/>
            <person name="Howarth C."/>
            <person name="Larson L."/>
            <person name="Lui A."/>
            <person name="MacDonald P.J.P."/>
            <person name="Mehta T."/>
            <person name="Montmayeur A."/>
            <person name="Murphy C."/>
            <person name="Neiman D."/>
            <person name="Pearson M."/>
            <person name="Priest M."/>
            <person name="Roberts A."/>
            <person name="Saif S."/>
            <person name="Shea T."/>
            <person name="Shenoy N."/>
            <person name="Sisk P."/>
            <person name="Stolte C."/>
            <person name="Sykes S."/>
            <person name="Yandava C."/>
            <person name="Wortman J."/>
            <person name="Nusbaum C."/>
            <person name="Birren B."/>
        </authorList>
    </citation>
    <scope>NUCLEOTIDE SEQUENCE</scope>
    <source>
        <strain evidence="12">R3-111a-1</strain>
    </source>
</reference>
<feature type="binding site" evidence="8">
    <location>
        <position position="351"/>
    </location>
    <ligand>
        <name>Zn(2+)</name>
        <dbReference type="ChEBI" id="CHEBI:29105"/>
    </ligand>
</feature>
<comment type="similarity">
    <text evidence="1 7">Belongs to the NOB1 family.</text>
</comment>
<dbReference type="PANTHER" id="PTHR12814">
    <property type="entry name" value="RNA-BINDING PROTEIN NOB1"/>
    <property type="match status" value="1"/>
</dbReference>
<dbReference type="PANTHER" id="PTHR12814:SF2">
    <property type="entry name" value="RNA-BINDING PROTEIN NOB1"/>
    <property type="match status" value="1"/>
</dbReference>
<keyword evidence="14" id="KW-1185">Reference proteome</keyword>
<dbReference type="Proteomes" id="UP000006039">
    <property type="component" value="Unassembled WGS sequence"/>
</dbReference>
<dbReference type="GeneID" id="20346566"/>
<dbReference type="GO" id="GO:0005737">
    <property type="term" value="C:cytoplasm"/>
    <property type="evidence" value="ECO:0007669"/>
    <property type="project" value="UniProtKB-ARBA"/>
</dbReference>
<dbReference type="RefSeq" id="XP_009222186.1">
    <property type="nucleotide sequence ID" value="XM_009223922.1"/>
</dbReference>
<keyword evidence="3 7" id="KW-0479">Metal-binding</keyword>
<feature type="region of interest" description="Disordered" evidence="9">
    <location>
        <begin position="178"/>
        <end position="198"/>
    </location>
</feature>
<dbReference type="Pfam" id="PF17146">
    <property type="entry name" value="PIN_6"/>
    <property type="match status" value="1"/>
</dbReference>
<dbReference type="Pfam" id="PF08772">
    <property type="entry name" value="Zn_ribbon_NOB1"/>
    <property type="match status" value="1"/>
</dbReference>
<evidence type="ECO:0000256" key="2">
    <source>
        <dbReference type="ARBA" id="ARBA00022722"/>
    </source>
</evidence>
<dbReference type="SUPFAM" id="SSF144206">
    <property type="entry name" value="NOB1 zinc finger-like"/>
    <property type="match status" value="1"/>
</dbReference>
<dbReference type="Gene3D" id="6.20.210.10">
    <property type="entry name" value="Nin one binding (NOB1), Zn-ribbon-like"/>
    <property type="match status" value="1"/>
</dbReference>
<evidence type="ECO:0000256" key="8">
    <source>
        <dbReference type="PIRSR" id="PIRSR037125-1"/>
    </source>
</evidence>
<evidence type="ECO:0000313" key="14">
    <source>
        <dbReference type="Proteomes" id="UP000006039"/>
    </source>
</evidence>
<dbReference type="eggNOG" id="KOG2463">
    <property type="taxonomic scope" value="Eukaryota"/>
</dbReference>
<reference evidence="12" key="2">
    <citation type="submission" date="2010-07" db="EMBL/GenBank/DDBJ databases">
        <authorList>
            <consortium name="The Broad Institute Genome Sequencing Platform"/>
            <consortium name="Broad Institute Genome Sequencing Center for Infectious Disease"/>
            <person name="Ma L.-J."/>
            <person name="Dead R."/>
            <person name="Young S."/>
            <person name="Zeng Q."/>
            <person name="Koehrsen M."/>
            <person name="Alvarado L."/>
            <person name="Berlin A."/>
            <person name="Chapman S.B."/>
            <person name="Chen Z."/>
            <person name="Freedman E."/>
            <person name="Gellesch M."/>
            <person name="Goldberg J."/>
            <person name="Griggs A."/>
            <person name="Gujja S."/>
            <person name="Heilman E.R."/>
            <person name="Heiman D."/>
            <person name="Hepburn T."/>
            <person name="Howarth C."/>
            <person name="Jen D."/>
            <person name="Larson L."/>
            <person name="Mehta T."/>
            <person name="Neiman D."/>
            <person name="Pearson M."/>
            <person name="Roberts A."/>
            <person name="Saif S."/>
            <person name="Shea T."/>
            <person name="Shenoy N."/>
            <person name="Sisk P."/>
            <person name="Stolte C."/>
            <person name="Sykes S."/>
            <person name="Walk T."/>
            <person name="White J."/>
            <person name="Yandava C."/>
            <person name="Haas B."/>
            <person name="Nusbaum C."/>
            <person name="Birren B."/>
        </authorList>
    </citation>
    <scope>NUCLEOTIDE SEQUENCE</scope>
    <source>
        <strain evidence="12">R3-111a-1</strain>
    </source>
</reference>
<dbReference type="Gene3D" id="3.40.50.1010">
    <property type="entry name" value="5'-nuclease"/>
    <property type="match status" value="1"/>
</dbReference>
<feature type="compositionally biased region" description="Acidic residues" evidence="9">
    <location>
        <begin position="229"/>
        <end position="244"/>
    </location>
</feature>
<feature type="binding site" evidence="8">
    <location>
        <position position="333"/>
    </location>
    <ligand>
        <name>Zn(2+)</name>
        <dbReference type="ChEBI" id="CHEBI:29105"/>
    </ligand>
</feature>
<feature type="domain" description="Ribonuclease PIN" evidence="11">
    <location>
        <begin position="45"/>
        <end position="136"/>
    </location>
</feature>
<dbReference type="GO" id="GO:0030490">
    <property type="term" value="P:maturation of SSU-rRNA"/>
    <property type="evidence" value="ECO:0007669"/>
    <property type="project" value="TreeGrafter"/>
</dbReference>
<dbReference type="InterPro" id="IPR014881">
    <property type="entry name" value="NOB1_Zn-bd"/>
</dbReference>
<protein>
    <recommendedName>
        <fullName evidence="7">20S-pre-rRNA D-site endonuclease NOB1</fullName>
    </recommendedName>
</protein>
<reference evidence="13" key="5">
    <citation type="submission" date="2018-04" db="UniProtKB">
        <authorList>
            <consortium name="EnsemblFungi"/>
        </authorList>
    </citation>
    <scope>IDENTIFICATION</scope>
    <source>
        <strain evidence="13">R3-111a-1</strain>
    </source>
</reference>
<evidence type="ECO:0000259" key="11">
    <source>
        <dbReference type="Pfam" id="PF17146"/>
    </source>
</evidence>
<keyword evidence="2" id="KW-0540">Nuclease</keyword>
<evidence type="ECO:0000256" key="3">
    <source>
        <dbReference type="ARBA" id="ARBA00022723"/>
    </source>
</evidence>